<keyword evidence="1" id="KW-0805">Transcription regulation</keyword>
<keyword evidence="2 5" id="KW-0238">DNA-binding</keyword>
<dbReference type="CDD" id="cd06170">
    <property type="entry name" value="LuxR_C_like"/>
    <property type="match status" value="1"/>
</dbReference>
<dbReference type="RefSeq" id="WP_014777756.1">
    <property type="nucleotide sequence ID" value="NC_018012.1"/>
</dbReference>
<dbReference type="SUPFAM" id="SSF46894">
    <property type="entry name" value="C-terminal effector domain of the bipartite response regulators"/>
    <property type="match status" value="1"/>
</dbReference>
<dbReference type="PROSITE" id="PS00622">
    <property type="entry name" value="HTH_LUXR_1"/>
    <property type="match status" value="1"/>
</dbReference>
<dbReference type="GO" id="GO:0003677">
    <property type="term" value="F:DNA binding"/>
    <property type="evidence" value="ECO:0007669"/>
    <property type="project" value="UniProtKB-KW"/>
</dbReference>
<name>I3Y8F5_THIV6</name>
<dbReference type="STRING" id="765911.Thivi_1251"/>
<evidence type="ECO:0000256" key="1">
    <source>
        <dbReference type="ARBA" id="ARBA00023015"/>
    </source>
</evidence>
<evidence type="ECO:0000313" key="5">
    <source>
        <dbReference type="EMBL" id="AFL73273.1"/>
    </source>
</evidence>
<evidence type="ECO:0000256" key="3">
    <source>
        <dbReference type="ARBA" id="ARBA00023163"/>
    </source>
</evidence>
<organism evidence="5 6">
    <name type="scientific">Thiocystis violascens (strain ATCC 17096 / DSM 198 / 6111)</name>
    <name type="common">Chromatium violascens</name>
    <dbReference type="NCBI Taxonomy" id="765911"/>
    <lineage>
        <taxon>Bacteria</taxon>
        <taxon>Pseudomonadati</taxon>
        <taxon>Pseudomonadota</taxon>
        <taxon>Gammaproteobacteria</taxon>
        <taxon>Chromatiales</taxon>
        <taxon>Chromatiaceae</taxon>
        <taxon>Thiocystis</taxon>
    </lineage>
</organism>
<dbReference type="InterPro" id="IPR016032">
    <property type="entry name" value="Sig_transdc_resp-reg_C-effctor"/>
</dbReference>
<dbReference type="PRINTS" id="PR00038">
    <property type="entry name" value="HTHLUXR"/>
</dbReference>
<dbReference type="InterPro" id="IPR036388">
    <property type="entry name" value="WH-like_DNA-bd_sf"/>
</dbReference>
<dbReference type="PANTHER" id="PTHR44688:SF16">
    <property type="entry name" value="DNA-BINDING TRANSCRIPTIONAL ACTIVATOR DEVR_DOSR"/>
    <property type="match status" value="1"/>
</dbReference>
<keyword evidence="3" id="KW-0804">Transcription</keyword>
<keyword evidence="6" id="KW-1185">Reference proteome</keyword>
<dbReference type="HOGENOM" id="CLU_061962_0_0_6"/>
<dbReference type="GO" id="GO:0006355">
    <property type="term" value="P:regulation of DNA-templated transcription"/>
    <property type="evidence" value="ECO:0007669"/>
    <property type="project" value="InterPro"/>
</dbReference>
<evidence type="ECO:0000259" key="4">
    <source>
        <dbReference type="PROSITE" id="PS50043"/>
    </source>
</evidence>
<proteinExistence type="predicted"/>
<dbReference type="Pfam" id="PF00196">
    <property type="entry name" value="GerE"/>
    <property type="match status" value="1"/>
</dbReference>
<dbReference type="KEGG" id="tvi:Thivi_1251"/>
<sequence length="386" mass="43553">MPIISTETKRNSRLSQGLATEKIWRLSHELFRADSLAALVEILFDHGETLFPFDSAVFFPLNKAPLAPLNRGHLGRNIDAEKLTADYAQRYYQVDPLRILEKPSHHNRALRIHDVIDNQQYRNSEIWHDFFRPLGIDKIMGLCIVNDGNPICGIGLHRERTAKPFSCLHKDRLTLLAPAIALGIRQLGIRNAADILLLNEDGDDGAEVAAWVLESPNKILRSNLYAEKILSLWRKTHQGYGKSLFPRPVQLLIETLTQRQLTLDDFQSTLPEAVSVSHPVNREYYKFTVTRIVTGACPHGSEAIVVTAVRQSKGIDFVDAIQGFGLSAREKEITHMVMRGQTNKEIANTLKIMEQTVKDHLRSIFAKAGVNRRTRLVAKLINGFTS</sequence>
<dbReference type="OrthoDB" id="5792043at2"/>
<dbReference type="Gene3D" id="1.10.10.10">
    <property type="entry name" value="Winged helix-like DNA-binding domain superfamily/Winged helix DNA-binding domain"/>
    <property type="match status" value="1"/>
</dbReference>
<accession>I3Y8F5</accession>
<protein>
    <submittedName>
        <fullName evidence="5">Response regulator containing a CheY-like receiver domain and an HTH DNA-binding domain</fullName>
    </submittedName>
</protein>
<dbReference type="SMART" id="SM00421">
    <property type="entry name" value="HTH_LUXR"/>
    <property type="match status" value="1"/>
</dbReference>
<dbReference type="EMBL" id="CP003154">
    <property type="protein sequence ID" value="AFL73273.1"/>
    <property type="molecule type" value="Genomic_DNA"/>
</dbReference>
<evidence type="ECO:0000313" key="6">
    <source>
        <dbReference type="Proteomes" id="UP000006062"/>
    </source>
</evidence>
<evidence type="ECO:0000256" key="2">
    <source>
        <dbReference type="ARBA" id="ARBA00023125"/>
    </source>
</evidence>
<dbReference type="PANTHER" id="PTHR44688">
    <property type="entry name" value="DNA-BINDING TRANSCRIPTIONAL ACTIVATOR DEVR_DOSR"/>
    <property type="match status" value="1"/>
</dbReference>
<dbReference type="Proteomes" id="UP000006062">
    <property type="component" value="Chromosome"/>
</dbReference>
<dbReference type="InterPro" id="IPR000792">
    <property type="entry name" value="Tscrpt_reg_LuxR_C"/>
</dbReference>
<dbReference type="eggNOG" id="COG2197">
    <property type="taxonomic scope" value="Bacteria"/>
</dbReference>
<feature type="domain" description="HTH luxR-type" evidence="4">
    <location>
        <begin position="319"/>
        <end position="384"/>
    </location>
</feature>
<dbReference type="AlphaFoldDB" id="I3Y8F5"/>
<gene>
    <name evidence="5" type="ordered locus">Thivi_1251</name>
</gene>
<dbReference type="PROSITE" id="PS50043">
    <property type="entry name" value="HTH_LUXR_2"/>
    <property type="match status" value="1"/>
</dbReference>
<reference evidence="5 6" key="1">
    <citation type="submission" date="2012-06" db="EMBL/GenBank/DDBJ databases">
        <title>Complete sequence of Thiocystis violascens DSM 198.</title>
        <authorList>
            <consortium name="US DOE Joint Genome Institute"/>
            <person name="Lucas S."/>
            <person name="Han J."/>
            <person name="Lapidus A."/>
            <person name="Cheng J.-F."/>
            <person name="Goodwin L."/>
            <person name="Pitluck S."/>
            <person name="Peters L."/>
            <person name="Ovchinnikova G."/>
            <person name="Teshima H."/>
            <person name="Detter J.C."/>
            <person name="Han C."/>
            <person name="Tapia R."/>
            <person name="Land M."/>
            <person name="Hauser L."/>
            <person name="Kyrpides N."/>
            <person name="Ivanova N."/>
            <person name="Pagani I."/>
            <person name="Vogl K."/>
            <person name="Liu Z."/>
            <person name="Frigaard N.-U."/>
            <person name="Bryant D."/>
            <person name="Woyke T."/>
        </authorList>
    </citation>
    <scope>NUCLEOTIDE SEQUENCE [LARGE SCALE GENOMIC DNA]</scope>
    <source>
        <strain evidence="6">ATCC 17096 / DSM 198 / 6111</strain>
    </source>
</reference>